<feature type="region of interest" description="Disordered" evidence="1">
    <location>
        <begin position="222"/>
        <end position="439"/>
    </location>
</feature>
<evidence type="ECO:0000313" key="2">
    <source>
        <dbReference type="EMBL" id="CEM35857.1"/>
    </source>
</evidence>
<feature type="region of interest" description="Disordered" evidence="1">
    <location>
        <begin position="458"/>
        <end position="694"/>
    </location>
</feature>
<feature type="compositionally biased region" description="Low complexity" evidence="1">
    <location>
        <begin position="805"/>
        <end position="822"/>
    </location>
</feature>
<feature type="compositionally biased region" description="Low complexity" evidence="1">
    <location>
        <begin position="308"/>
        <end position="321"/>
    </location>
</feature>
<feature type="region of interest" description="Disordered" evidence="1">
    <location>
        <begin position="746"/>
        <end position="834"/>
    </location>
</feature>
<feature type="compositionally biased region" description="Polar residues" evidence="1">
    <location>
        <begin position="339"/>
        <end position="356"/>
    </location>
</feature>
<feature type="compositionally biased region" description="Basic and acidic residues" evidence="1">
    <location>
        <begin position="960"/>
        <end position="971"/>
    </location>
</feature>
<feature type="compositionally biased region" description="Low complexity" evidence="1">
    <location>
        <begin position="110"/>
        <end position="120"/>
    </location>
</feature>
<reference evidence="2" key="1">
    <citation type="submission" date="2014-11" db="EMBL/GenBank/DDBJ databases">
        <authorList>
            <person name="Otto D Thomas"/>
            <person name="Naeem Raeece"/>
        </authorList>
    </citation>
    <scope>NUCLEOTIDE SEQUENCE</scope>
</reference>
<feature type="compositionally biased region" description="Polar residues" evidence="1">
    <location>
        <begin position="940"/>
        <end position="959"/>
    </location>
</feature>
<feature type="region of interest" description="Disordered" evidence="1">
    <location>
        <begin position="848"/>
        <end position="890"/>
    </location>
</feature>
<feature type="compositionally biased region" description="Polar residues" evidence="1">
    <location>
        <begin position="537"/>
        <end position="552"/>
    </location>
</feature>
<protein>
    <submittedName>
        <fullName evidence="2">Uncharacterized protein</fullName>
    </submittedName>
</protein>
<proteinExistence type="predicted"/>
<feature type="compositionally biased region" description="Polar residues" evidence="1">
    <location>
        <begin position="15"/>
        <end position="26"/>
    </location>
</feature>
<feature type="compositionally biased region" description="Polar residues" evidence="1">
    <location>
        <begin position="671"/>
        <end position="681"/>
    </location>
</feature>
<feature type="compositionally biased region" description="Low complexity" evidence="1">
    <location>
        <begin position="774"/>
        <end position="795"/>
    </location>
</feature>
<dbReference type="EMBL" id="CDMZ01001660">
    <property type="protein sequence ID" value="CEM35857.1"/>
    <property type="molecule type" value="Genomic_DNA"/>
</dbReference>
<feature type="compositionally biased region" description="Polar residues" evidence="1">
    <location>
        <begin position="519"/>
        <end position="528"/>
    </location>
</feature>
<dbReference type="VEuPathDB" id="CryptoDB:Cvel_23813"/>
<feature type="compositionally biased region" description="Basic residues" evidence="1">
    <location>
        <begin position="750"/>
        <end position="764"/>
    </location>
</feature>
<gene>
    <name evidence="2" type="ORF">Cvel_23813</name>
</gene>
<feature type="compositionally biased region" description="Pro residues" evidence="1">
    <location>
        <begin position="906"/>
        <end position="915"/>
    </location>
</feature>
<accession>A0A0G4GY37</accession>
<organism evidence="2">
    <name type="scientific">Chromera velia CCMP2878</name>
    <dbReference type="NCBI Taxonomy" id="1169474"/>
    <lineage>
        <taxon>Eukaryota</taxon>
        <taxon>Sar</taxon>
        <taxon>Alveolata</taxon>
        <taxon>Colpodellida</taxon>
        <taxon>Chromeraceae</taxon>
        <taxon>Chromera</taxon>
    </lineage>
</organism>
<sequence length="1069" mass="113724">MKPRSLEELPGFHELNTSSVHQQPRPSLQRRGQDEEVACFIQRAGPALLSPRSNANRVDDVSLRGLTQREEETSTLPPPHAQHQFRDRAKRAVGEPVRLASFMSGEQMFQSPHQHSSPSQVTSDHHHQQQQAALPQGLPALAGSFLSSVPAPTGAQANGYFGKPNAILLSIKRRHQSGPYVKQPPAEALTCTAVSFWKSMTTFNMNVNNMNRQTNNQWGIGTVKETDAGGRGSPQSESVSPEKLVKAIMNGNSPERNMGARVVPQTGDQIVSNKRETGPVQGPRESQRRPAVGDKWDAQYQGPRGPTASSSVSSASKPQPSQEDDGTSQVPSSKALPNPKQTSLPKQDTTQPVTQLSPSNDSSAAASPSTIPAGPEFLCVGSAAPERSHNVRKRCPAGRPPPPAASNTHTRFPKLSPRKSTLLNSHPWHLDTGSNDGDSVEELDLQMQNEAVRGLVIQPTPFAVRPPTQHSIGGEEREVAFPEDEQKKDEEVSQVVVYAPVGPRSSLHPPSPDLVGDSPQCSSPSSNYAGKIVAGTGASNVPAQSPQGTKPLTEQPIDEIQISCQEDSKATSLECPPGEKKPGSESIHQDGLSVPASGVTGASDDERTTAVPEACCDSSDPSDAGGVILIGVRRQKKKESEEGGGLNHSGSTRKLTEQGGTVEPQSPPPSHKTTAGVPTQQRHSKARGARLFRRRRMEGYFQSLRKLEAAVARESAPLQCPPEPPQCSSLVPATLRSLCSVDPERVARLPQKKHHEASASKRRAVPYSEGKKGPSSQSTVELSSSSTTAASSSLGGPAGTGGGSPSASGSGPVVAPAVSVGWPGSGASAVSLSVPSVHKAPGEALLARASDLLRKHDARDRETERERERQGDTQQVPVAGGRNESRITDHVMEDLVAVGTQTLTPAPVPSLPPLIPAVKSDASPAPPVGGAKEKGGAQQRGGSSFSLPSIMTTRFASNGQKEKEKEAEAPNHRGHHTKERDGSNIPREALPPLGQSPKDSRPRRKFRHQGGELQGRQRNLRYSADVLQSAGPPVMQAAFDRLELDQSAASLVHPDWQRKGAHLSVPLLL</sequence>
<feature type="compositionally biased region" description="Basic and acidic residues" evidence="1">
    <location>
        <begin position="285"/>
        <end position="297"/>
    </location>
</feature>
<feature type="compositionally biased region" description="Basic and acidic residues" evidence="1">
    <location>
        <begin position="851"/>
        <end position="871"/>
    </location>
</feature>
<feature type="region of interest" description="Disordered" evidence="1">
    <location>
        <begin position="1"/>
        <end position="33"/>
    </location>
</feature>
<feature type="region of interest" description="Disordered" evidence="1">
    <location>
        <begin position="107"/>
        <end position="133"/>
    </location>
</feature>
<feature type="compositionally biased region" description="Basic and acidic residues" evidence="1">
    <location>
        <begin position="473"/>
        <end position="491"/>
    </location>
</feature>
<feature type="region of interest" description="Disordered" evidence="1">
    <location>
        <begin position="69"/>
        <end position="90"/>
    </location>
</feature>
<dbReference type="AlphaFoldDB" id="A0A0G4GY37"/>
<feature type="region of interest" description="Disordered" evidence="1">
    <location>
        <begin position="903"/>
        <end position="1019"/>
    </location>
</feature>
<feature type="compositionally biased region" description="Low complexity" evidence="1">
    <location>
        <begin position="357"/>
        <end position="375"/>
    </location>
</feature>
<name>A0A0G4GY37_9ALVE</name>
<evidence type="ECO:0000256" key="1">
    <source>
        <dbReference type="SAM" id="MobiDB-lite"/>
    </source>
</evidence>
<feature type="compositionally biased region" description="Basic and acidic residues" evidence="1">
    <location>
        <begin position="1"/>
        <end position="11"/>
    </location>
</feature>
<feature type="compositionally biased region" description="Basic residues" evidence="1">
    <location>
        <begin position="682"/>
        <end position="694"/>
    </location>
</feature>